<reference evidence="3" key="1">
    <citation type="submission" date="2018-06" db="EMBL/GenBank/DDBJ databases">
        <authorList>
            <person name="Zhirakovskaya E."/>
        </authorList>
    </citation>
    <scope>NUCLEOTIDE SEQUENCE</scope>
</reference>
<feature type="domain" description="Plasmid pRiA4b Orf3-like" evidence="2">
    <location>
        <begin position="2"/>
        <end position="128"/>
    </location>
</feature>
<feature type="region of interest" description="Disordered" evidence="1">
    <location>
        <begin position="134"/>
        <end position="164"/>
    </location>
</feature>
<dbReference type="InterPro" id="IPR024047">
    <property type="entry name" value="MM3350-like_sf"/>
</dbReference>
<evidence type="ECO:0000259" key="2">
    <source>
        <dbReference type="Pfam" id="PF07929"/>
    </source>
</evidence>
<dbReference type="EMBL" id="UOEL01000061">
    <property type="protein sequence ID" value="VAW11430.1"/>
    <property type="molecule type" value="Genomic_DNA"/>
</dbReference>
<dbReference type="InterPro" id="IPR012912">
    <property type="entry name" value="Plasmid_pRiA4b_Orf3-like"/>
</dbReference>
<organism evidence="3">
    <name type="scientific">hydrothermal vent metagenome</name>
    <dbReference type="NCBI Taxonomy" id="652676"/>
    <lineage>
        <taxon>unclassified sequences</taxon>
        <taxon>metagenomes</taxon>
        <taxon>ecological metagenomes</taxon>
    </lineage>
</organism>
<accession>A0A3B0T3B0</accession>
<evidence type="ECO:0000313" key="3">
    <source>
        <dbReference type="EMBL" id="VAW11430.1"/>
    </source>
</evidence>
<sequence length="164" mass="19087">MIYKVRIILDTKEDIFRDIEVEAGNSMEEFHNAVAQSFGFLGNEMASFYTCDNDWVQDEEIALFDMSDSGSDVRLMSETLLEDVMGQNTTKLIYVYDFMSMWTFFVELADIVENEPGRSYPNVLFSFGELPETPPEKNFKAESEFDSDDNLDNYDDMNFDENWN</sequence>
<name>A0A3B0T3B0_9ZZZZ</name>
<feature type="compositionally biased region" description="Acidic residues" evidence="1">
    <location>
        <begin position="144"/>
        <end position="164"/>
    </location>
</feature>
<evidence type="ECO:0000256" key="1">
    <source>
        <dbReference type="SAM" id="MobiDB-lite"/>
    </source>
</evidence>
<protein>
    <recommendedName>
        <fullName evidence="2">Plasmid pRiA4b Orf3-like domain-containing protein</fullName>
    </recommendedName>
</protein>
<feature type="compositionally biased region" description="Basic and acidic residues" evidence="1">
    <location>
        <begin position="134"/>
        <end position="143"/>
    </location>
</feature>
<dbReference type="SUPFAM" id="SSF159941">
    <property type="entry name" value="MM3350-like"/>
    <property type="match status" value="1"/>
</dbReference>
<dbReference type="Gene3D" id="3.10.290.30">
    <property type="entry name" value="MM3350-like"/>
    <property type="match status" value="1"/>
</dbReference>
<gene>
    <name evidence="3" type="ORF">MNBD_BACTEROID03-1333</name>
</gene>
<dbReference type="Pfam" id="PF07929">
    <property type="entry name" value="PRiA4_ORF3"/>
    <property type="match status" value="1"/>
</dbReference>
<dbReference type="AlphaFoldDB" id="A0A3B0T3B0"/>
<proteinExistence type="predicted"/>